<name>A0A410FS23_BIPS1</name>
<sequence>MSENKGCQKPENLKGKPSECTPEQIKKCHGSEKTHPCTK</sequence>
<dbReference type="AlphaFoldDB" id="A0A410FS23"/>
<dbReference type="Proteomes" id="UP000287233">
    <property type="component" value="Chromosome"/>
</dbReference>
<evidence type="ECO:0000313" key="2">
    <source>
        <dbReference type="EMBL" id="QAA75833.1"/>
    </source>
</evidence>
<evidence type="ECO:0000256" key="1">
    <source>
        <dbReference type="SAM" id="MobiDB-lite"/>
    </source>
</evidence>
<feature type="compositionally biased region" description="Basic and acidic residues" evidence="1">
    <location>
        <begin position="1"/>
        <end position="17"/>
    </location>
</feature>
<reference evidence="3" key="1">
    <citation type="submission" date="2018-12" db="EMBL/GenBank/DDBJ databases">
        <title>Complete genome sequence of an uncultured bacterium of the candidate phylum Bipolaricaulota.</title>
        <authorList>
            <person name="Kadnikov V.V."/>
            <person name="Mardanov A.V."/>
            <person name="Beletsky A.V."/>
            <person name="Frank Y.A."/>
            <person name="Karnachuk O.V."/>
            <person name="Ravin N.V."/>
        </authorList>
    </citation>
    <scope>NUCLEOTIDE SEQUENCE [LARGE SCALE GENOMIC DNA]</scope>
</reference>
<gene>
    <name evidence="2" type="ORF">BIP78_0065</name>
</gene>
<dbReference type="KEGG" id="bih:BIP78_0065"/>
<dbReference type="EMBL" id="CP034928">
    <property type="protein sequence ID" value="QAA75833.1"/>
    <property type="molecule type" value="Genomic_DNA"/>
</dbReference>
<protein>
    <submittedName>
        <fullName evidence="2">Uncharacterized protein</fullName>
    </submittedName>
</protein>
<evidence type="ECO:0000313" key="3">
    <source>
        <dbReference type="Proteomes" id="UP000287233"/>
    </source>
</evidence>
<feature type="region of interest" description="Disordered" evidence="1">
    <location>
        <begin position="1"/>
        <end position="24"/>
    </location>
</feature>
<organism evidence="2 3">
    <name type="scientific">Bipolaricaulis sibiricus</name>
    <dbReference type="NCBI Taxonomy" id="2501609"/>
    <lineage>
        <taxon>Bacteria</taxon>
        <taxon>Candidatus Bipolaricaulota</taxon>
        <taxon>Candidatus Bipolaricaulia</taxon>
        <taxon>Candidatus Bipolaricaulales</taxon>
        <taxon>Candidatus Bipolaricaulaceae</taxon>
        <taxon>Candidatus Bipolaricaulis</taxon>
    </lineage>
</organism>
<proteinExistence type="predicted"/>
<accession>A0A410FS23</accession>